<proteinExistence type="predicted"/>
<comment type="caution">
    <text evidence="2">The sequence shown here is derived from an EMBL/GenBank/DDBJ whole genome shotgun (WGS) entry which is preliminary data.</text>
</comment>
<name>A0A511NEY1_9FLAO</name>
<sequence>MSPYTGMGNNPIIYIDPDGREIIGVTKDDAKKVHDDFNLIFADSKFSDFRTLITRSGKKGDGKKFNKIDNDVLTKVLGNLSGDDLALATIVANTINSEDVHSIEYTSSDKDLISSTGVDSFLDNLPGYINIGKEKELYGGIRSFTVVGSIGGGGTVKTKKGTHTIIQTGGTATSREVTTGHELLGHGRTLGLGRTSTQHIDAVRTENLIHRVMGNPNSQINGTQHGPLTPVIDPKEIPEFR</sequence>
<evidence type="ECO:0000313" key="3">
    <source>
        <dbReference type="Proteomes" id="UP000321245"/>
    </source>
</evidence>
<feature type="compositionally biased region" description="Polar residues" evidence="1">
    <location>
        <begin position="217"/>
        <end position="226"/>
    </location>
</feature>
<protein>
    <submittedName>
        <fullName evidence="2">Uncharacterized protein</fullName>
    </submittedName>
</protein>
<feature type="region of interest" description="Disordered" evidence="1">
    <location>
        <begin position="217"/>
        <end position="241"/>
    </location>
</feature>
<keyword evidence="3" id="KW-1185">Reference proteome</keyword>
<accession>A0A511NEY1</accession>
<dbReference type="AlphaFoldDB" id="A0A511NEY1"/>
<evidence type="ECO:0000313" key="2">
    <source>
        <dbReference type="EMBL" id="GEM51345.1"/>
    </source>
</evidence>
<reference evidence="2 3" key="1">
    <citation type="submission" date="2019-07" db="EMBL/GenBank/DDBJ databases">
        <title>Whole genome shotgun sequence of Empedobacter brevis NBRC 14943.</title>
        <authorList>
            <person name="Hosoyama A."/>
            <person name="Uohara A."/>
            <person name="Ohji S."/>
            <person name="Ichikawa N."/>
        </authorList>
    </citation>
    <scope>NUCLEOTIDE SEQUENCE [LARGE SCALE GENOMIC DNA]</scope>
    <source>
        <strain evidence="2 3">NBRC 14943</strain>
    </source>
</reference>
<gene>
    <name evidence="2" type="ORF">EB1_11350</name>
</gene>
<dbReference type="STRING" id="1218108.GCA_000382425_02430"/>
<dbReference type="Proteomes" id="UP000321245">
    <property type="component" value="Unassembled WGS sequence"/>
</dbReference>
<evidence type="ECO:0000256" key="1">
    <source>
        <dbReference type="SAM" id="MobiDB-lite"/>
    </source>
</evidence>
<dbReference type="EMBL" id="BJXC01000006">
    <property type="protein sequence ID" value="GEM51345.1"/>
    <property type="molecule type" value="Genomic_DNA"/>
</dbReference>
<organism evidence="2 3">
    <name type="scientific">Empedobacter brevis NBRC 14943 = ATCC 43319</name>
    <dbReference type="NCBI Taxonomy" id="1218108"/>
    <lineage>
        <taxon>Bacteria</taxon>
        <taxon>Pseudomonadati</taxon>
        <taxon>Bacteroidota</taxon>
        <taxon>Flavobacteriia</taxon>
        <taxon>Flavobacteriales</taxon>
        <taxon>Weeksellaceae</taxon>
        <taxon>Empedobacter</taxon>
    </lineage>
</organism>